<dbReference type="InterPro" id="IPR005474">
    <property type="entry name" value="Transketolase_N"/>
</dbReference>
<organism evidence="2 3">
    <name type="scientific">Musa balbisiana</name>
    <name type="common">Banana</name>
    <dbReference type="NCBI Taxonomy" id="52838"/>
    <lineage>
        <taxon>Eukaryota</taxon>
        <taxon>Viridiplantae</taxon>
        <taxon>Streptophyta</taxon>
        <taxon>Embryophyta</taxon>
        <taxon>Tracheophyta</taxon>
        <taxon>Spermatophyta</taxon>
        <taxon>Magnoliopsida</taxon>
        <taxon>Liliopsida</taxon>
        <taxon>Zingiberales</taxon>
        <taxon>Musaceae</taxon>
        <taxon>Musa</taxon>
    </lineage>
</organism>
<dbReference type="Proteomes" id="UP000317650">
    <property type="component" value="Chromosome 11"/>
</dbReference>
<evidence type="ECO:0000259" key="1">
    <source>
        <dbReference type="Pfam" id="PF00456"/>
    </source>
</evidence>
<accession>A0A4V4H586</accession>
<evidence type="ECO:0000313" key="3">
    <source>
        <dbReference type="Proteomes" id="UP000317650"/>
    </source>
</evidence>
<proteinExistence type="predicted"/>
<dbReference type="EMBL" id="PYDT01000007">
    <property type="protein sequence ID" value="THU54986.1"/>
    <property type="molecule type" value="Genomic_DNA"/>
</dbReference>
<dbReference type="SUPFAM" id="SSF52518">
    <property type="entry name" value="Thiamin diphosphate-binding fold (THDP-binding)"/>
    <property type="match status" value="1"/>
</dbReference>
<protein>
    <recommendedName>
        <fullName evidence="1">Transketolase N-terminal domain-containing protein</fullName>
    </recommendedName>
</protein>
<gene>
    <name evidence="2" type="ORF">C4D60_Mb11t01820</name>
</gene>
<feature type="domain" description="Transketolase N-terminal" evidence="1">
    <location>
        <begin position="67"/>
        <end position="161"/>
    </location>
</feature>
<dbReference type="InterPro" id="IPR033247">
    <property type="entry name" value="Transketolase_fam"/>
</dbReference>
<dbReference type="STRING" id="52838.A0A4V4H586"/>
<name>A0A4V4H586_MUSBA</name>
<evidence type="ECO:0000313" key="2">
    <source>
        <dbReference type="EMBL" id="THU54986.1"/>
    </source>
</evidence>
<dbReference type="Gene3D" id="3.40.50.970">
    <property type="match status" value="1"/>
</dbReference>
<keyword evidence="3" id="KW-1185">Reference proteome</keyword>
<comment type="caution">
    <text evidence="2">The sequence shown here is derived from an EMBL/GenBank/DDBJ whole genome shotgun (WGS) entry which is preliminary data.</text>
</comment>
<dbReference type="GO" id="GO:0004802">
    <property type="term" value="F:transketolase activity"/>
    <property type="evidence" value="ECO:0007669"/>
    <property type="project" value="TreeGrafter"/>
</dbReference>
<dbReference type="Pfam" id="PF00456">
    <property type="entry name" value="Transketolase_N"/>
    <property type="match status" value="1"/>
</dbReference>
<dbReference type="PANTHER" id="PTHR43522">
    <property type="entry name" value="TRANSKETOLASE"/>
    <property type="match status" value="1"/>
</dbReference>
<dbReference type="PANTHER" id="PTHR43522:SF5">
    <property type="entry name" value="TRANSKETOLASE"/>
    <property type="match status" value="1"/>
</dbReference>
<dbReference type="AlphaFoldDB" id="A0A4V4H586"/>
<dbReference type="GO" id="GO:0005829">
    <property type="term" value="C:cytosol"/>
    <property type="evidence" value="ECO:0007669"/>
    <property type="project" value="TreeGrafter"/>
</dbReference>
<sequence length="237" mass="26979">MQLALLWQKLILPQGSISLTMSSLIIERKLAISLIKSKRPCFGFKLVVGVVAEEMGWFGSLIADTALWVRTLIGRLSQKDGTYKAHHGTFEEDDVKRMKRTVKWEDRQPFHVIPLVYREMQRKKEHGGDLEKKWNSILRYYETKYNDEAKDFKVLLDGGLPSGWDASLPVNDSLTTTTCVRLEILYVVDHVSDMLDFMDINQRWSTSDPVDATRGYSERCLNALVKVLPGLIGGSAD</sequence>
<reference evidence="2 3" key="1">
    <citation type="journal article" date="2019" name="Nat. Plants">
        <title>Genome sequencing of Musa balbisiana reveals subgenome evolution and function divergence in polyploid bananas.</title>
        <authorList>
            <person name="Yao X."/>
        </authorList>
    </citation>
    <scope>NUCLEOTIDE SEQUENCE [LARGE SCALE GENOMIC DNA]</scope>
    <source>
        <strain evidence="3">cv. DH-PKW</strain>
        <tissue evidence="2">Leaves</tissue>
    </source>
</reference>
<dbReference type="GO" id="GO:0006098">
    <property type="term" value="P:pentose-phosphate shunt"/>
    <property type="evidence" value="ECO:0007669"/>
    <property type="project" value="TreeGrafter"/>
</dbReference>
<dbReference type="InterPro" id="IPR029061">
    <property type="entry name" value="THDP-binding"/>
</dbReference>